<sequence length="411" mass="45143">MSTLVVSYKDLEDMVKNAGKAAALLEEYADTIEDKVCRKLKEYSGNWTSNIDMADQLMKGKVERLRQKKEDFETLASNIETFKNNCKTADNNVKSAIQSLSGDFKNTYGIKENVVTKWFNYIGTDLVNSNALGRYLKDITNSVNINTRHAAEVIKDWYKYDDGKYIVDLLELYMKQKIDHGLSILRQVALGSFTDDVTLEGTVLQIALGFTGFDLPCDIRDIIGDIYNLREPGQSKLPLLLDLISILPIVGALKYTDEIGTVLKNGLKQTDEAVTFIKKGLKNGDEIVDNAGKGIKGGLNAVDDIAAQGKKVLDNFDIDSAYVKPKHLATSGGNGAKFLGDTKEAAEVILQDAIKNGTIVEILDDGVSALGNKKYSILIDAGKEIGTKGEHFIKIIISDDGGMLSAYPVKY</sequence>
<evidence type="ECO:0000313" key="1">
    <source>
        <dbReference type="EMBL" id="ROR31776.1"/>
    </source>
</evidence>
<organism evidence="1 2">
    <name type="scientific">Mobilisporobacter senegalensis</name>
    <dbReference type="NCBI Taxonomy" id="1329262"/>
    <lineage>
        <taxon>Bacteria</taxon>
        <taxon>Bacillati</taxon>
        <taxon>Bacillota</taxon>
        <taxon>Clostridia</taxon>
        <taxon>Lachnospirales</taxon>
        <taxon>Lachnospiraceae</taxon>
        <taxon>Mobilisporobacter</taxon>
    </lineage>
</organism>
<proteinExistence type="predicted"/>
<dbReference type="RefSeq" id="WP_123607865.1">
    <property type="nucleotide sequence ID" value="NZ_RJVG01000001.1"/>
</dbReference>
<name>A0A3N1XYU1_9FIRM</name>
<protein>
    <submittedName>
        <fullName evidence="1">Uncharacterized protein</fullName>
    </submittedName>
</protein>
<dbReference type="Proteomes" id="UP000273083">
    <property type="component" value="Unassembled WGS sequence"/>
</dbReference>
<dbReference type="AlphaFoldDB" id="A0A3N1XYU1"/>
<evidence type="ECO:0000313" key="2">
    <source>
        <dbReference type="Proteomes" id="UP000273083"/>
    </source>
</evidence>
<dbReference type="OrthoDB" id="2053385at2"/>
<reference evidence="1 2" key="1">
    <citation type="submission" date="2018-11" db="EMBL/GenBank/DDBJ databases">
        <title>Genomic Encyclopedia of Type Strains, Phase IV (KMG-IV): sequencing the most valuable type-strain genomes for metagenomic binning, comparative biology and taxonomic classification.</title>
        <authorList>
            <person name="Goeker M."/>
        </authorList>
    </citation>
    <scope>NUCLEOTIDE SEQUENCE [LARGE SCALE GENOMIC DNA]</scope>
    <source>
        <strain evidence="1 2">DSM 26537</strain>
    </source>
</reference>
<dbReference type="CDD" id="cd20744">
    <property type="entry name" value="FIX_AHH_RhsA-like"/>
    <property type="match status" value="1"/>
</dbReference>
<dbReference type="EMBL" id="RJVG01000001">
    <property type="protein sequence ID" value="ROR31776.1"/>
    <property type="molecule type" value="Genomic_DNA"/>
</dbReference>
<gene>
    <name evidence="1" type="ORF">EDD66_101394</name>
</gene>
<accession>A0A3N1XYU1</accession>
<keyword evidence="2" id="KW-1185">Reference proteome</keyword>
<comment type="caution">
    <text evidence="1">The sequence shown here is derived from an EMBL/GenBank/DDBJ whole genome shotgun (WGS) entry which is preliminary data.</text>
</comment>